<dbReference type="InterPro" id="IPR035587">
    <property type="entry name" value="DUS-like_FMN-bd"/>
</dbReference>
<keyword evidence="2" id="KW-0285">Flavoprotein</keyword>
<keyword evidence="5 7" id="KW-0560">Oxidoreductase</keyword>
<dbReference type="RefSeq" id="WP_316557124.1">
    <property type="nucleotide sequence ID" value="NZ_CP131059.1"/>
</dbReference>
<evidence type="ECO:0000259" key="6">
    <source>
        <dbReference type="Pfam" id="PF01207"/>
    </source>
</evidence>
<protein>
    <submittedName>
        <fullName evidence="7">tRNA-dihydrouridine synthase B</fullName>
        <ecNumber evidence="7">1.3.1.-</ecNumber>
    </submittedName>
</protein>
<comment type="cofactor">
    <cofactor evidence="1">
        <name>FMN</name>
        <dbReference type="ChEBI" id="CHEBI:58210"/>
    </cofactor>
</comment>
<proteinExistence type="predicted"/>
<evidence type="ECO:0000256" key="4">
    <source>
        <dbReference type="ARBA" id="ARBA00022694"/>
    </source>
</evidence>
<reference evidence="7 8" key="1">
    <citation type="submission" date="2023-07" db="EMBL/GenBank/DDBJ databases">
        <title>Closed genoem sequence of Methanomicrococcus sp. Hf6.</title>
        <authorList>
            <person name="Poehlein A."/>
            <person name="Protasov E."/>
            <person name="Platt K."/>
            <person name="Reeh H."/>
            <person name="Daniel R."/>
            <person name="Brune A."/>
        </authorList>
    </citation>
    <scope>NUCLEOTIDE SEQUENCE [LARGE SCALE GENOMIC DNA]</scope>
    <source>
        <strain evidence="7 8">Hf6</strain>
    </source>
</reference>
<evidence type="ECO:0000256" key="5">
    <source>
        <dbReference type="ARBA" id="ARBA00023002"/>
    </source>
</evidence>
<gene>
    <name evidence="7" type="primary">dusB</name>
    <name evidence="7" type="ORF">MmiHf6_12770</name>
</gene>
<dbReference type="CDD" id="cd02801">
    <property type="entry name" value="DUS_like_FMN"/>
    <property type="match status" value="1"/>
</dbReference>
<dbReference type="Gene3D" id="3.20.20.70">
    <property type="entry name" value="Aldolase class I"/>
    <property type="match status" value="1"/>
</dbReference>
<dbReference type="InterPro" id="IPR001269">
    <property type="entry name" value="DUS_fam"/>
</dbReference>
<dbReference type="GO" id="GO:0017150">
    <property type="term" value="F:tRNA dihydrouridine synthase activity"/>
    <property type="evidence" value="ECO:0007669"/>
    <property type="project" value="InterPro"/>
</dbReference>
<evidence type="ECO:0000313" key="8">
    <source>
        <dbReference type="Proteomes" id="UP001302978"/>
    </source>
</evidence>
<dbReference type="Pfam" id="PF01207">
    <property type="entry name" value="Dus"/>
    <property type="match status" value="1"/>
</dbReference>
<keyword evidence="3" id="KW-0288">FMN</keyword>
<dbReference type="Proteomes" id="UP001302978">
    <property type="component" value="Chromosome"/>
</dbReference>
<dbReference type="AlphaFoldDB" id="A0AA96V177"/>
<dbReference type="GO" id="GO:0050660">
    <property type="term" value="F:flavin adenine dinucleotide binding"/>
    <property type="evidence" value="ECO:0007669"/>
    <property type="project" value="InterPro"/>
</dbReference>
<feature type="domain" description="DUS-like FMN-binding" evidence="6">
    <location>
        <begin position="14"/>
        <end position="319"/>
    </location>
</feature>
<dbReference type="PROSITE" id="PS01136">
    <property type="entry name" value="UPF0034"/>
    <property type="match status" value="1"/>
</dbReference>
<name>A0AA96V177_9EURY</name>
<dbReference type="InterPro" id="IPR018517">
    <property type="entry name" value="tRNA_hU_synthase_CS"/>
</dbReference>
<dbReference type="PANTHER" id="PTHR11082">
    <property type="entry name" value="TRNA-DIHYDROURIDINE SYNTHASE"/>
    <property type="match status" value="1"/>
</dbReference>
<dbReference type="GeneID" id="85195860"/>
<sequence length="352" mass="39325">MFYDFSQKKPALFLAPMADVTNPAFRFVAHQRGADFTYTEMIHSDGFNHGDPYAKNRGFSIDEIPYGIQIVGNSAESISKAAAGLENLFKPAAKVIDINMGCPSPPITKTGCGAALMARDFSAANHPASIVRSVCDAAMFPVTAKIRIYKDDEKTLRLAKSIENAGAAAITVHGRTRDQMYSGVANWEIAAKIKKELSIPVILNGDIVDEKSLQTAMDLTNCDGYMIGRGTIGNPFLFQKLNSYLKNGELETISMPDEFEARVSDLNQYLILLKRYDLLPHVNVRAHSQWFTKGLPYSRAMRLKINDLHNDVKIRSFSDEELTVEREALGFEILNIFNEYADKCRKEYCEQV</sequence>
<dbReference type="PIRSF" id="PIRSF006621">
    <property type="entry name" value="Dus"/>
    <property type="match status" value="1"/>
</dbReference>
<keyword evidence="4" id="KW-0819">tRNA processing</keyword>
<keyword evidence="8" id="KW-1185">Reference proteome</keyword>
<accession>A0AA96V177</accession>
<evidence type="ECO:0000313" key="7">
    <source>
        <dbReference type="EMBL" id="WNY23953.1"/>
    </source>
</evidence>
<evidence type="ECO:0000256" key="3">
    <source>
        <dbReference type="ARBA" id="ARBA00022643"/>
    </source>
</evidence>
<dbReference type="EMBL" id="CP131059">
    <property type="protein sequence ID" value="WNY23953.1"/>
    <property type="molecule type" value="Genomic_DNA"/>
</dbReference>
<dbReference type="KEGG" id="mehf:MmiHf6_12770"/>
<evidence type="ECO:0000256" key="1">
    <source>
        <dbReference type="ARBA" id="ARBA00001917"/>
    </source>
</evidence>
<dbReference type="PANTHER" id="PTHR11082:SF25">
    <property type="entry name" value="DUS-LIKE FMN-BINDING DOMAIN-CONTAINING PROTEIN"/>
    <property type="match status" value="1"/>
</dbReference>
<dbReference type="SUPFAM" id="SSF51395">
    <property type="entry name" value="FMN-linked oxidoreductases"/>
    <property type="match status" value="1"/>
</dbReference>
<dbReference type="EC" id="1.3.1.-" evidence="7"/>
<dbReference type="InterPro" id="IPR013785">
    <property type="entry name" value="Aldolase_TIM"/>
</dbReference>
<organism evidence="7 8">
    <name type="scientific">Methanimicrococcus hongohii</name>
    <dbReference type="NCBI Taxonomy" id="3028295"/>
    <lineage>
        <taxon>Archaea</taxon>
        <taxon>Methanobacteriati</taxon>
        <taxon>Methanobacteriota</taxon>
        <taxon>Stenosarchaea group</taxon>
        <taxon>Methanomicrobia</taxon>
        <taxon>Methanosarcinales</taxon>
        <taxon>Methanosarcinaceae</taxon>
        <taxon>Methanimicrococcus</taxon>
    </lineage>
</organism>
<evidence type="ECO:0000256" key="2">
    <source>
        <dbReference type="ARBA" id="ARBA00022630"/>
    </source>
</evidence>